<evidence type="ECO:0000256" key="1">
    <source>
        <dbReference type="ARBA" id="ARBA00002290"/>
    </source>
</evidence>
<dbReference type="SUPFAM" id="SSF100920">
    <property type="entry name" value="Heat shock protein 70kD (HSP70), peptide-binding domain"/>
    <property type="match status" value="1"/>
</dbReference>
<evidence type="ECO:0000256" key="3">
    <source>
        <dbReference type="ARBA" id="ARBA00014415"/>
    </source>
</evidence>
<organism evidence="13 14">
    <name type="scientific">Periweissella ghanensis</name>
    <dbReference type="NCBI Taxonomy" id="467997"/>
    <lineage>
        <taxon>Bacteria</taxon>
        <taxon>Bacillati</taxon>
        <taxon>Bacillota</taxon>
        <taxon>Bacilli</taxon>
        <taxon>Lactobacillales</taxon>
        <taxon>Lactobacillaceae</taxon>
        <taxon>Periweissella</taxon>
    </lineage>
</organism>
<sequence length="839" mass="92911">MLIGIDFGTYDSGVAVYTQDGPKVILNSKKESVISSRVALGNHPLIGNQVPKYALTNRHVIKSIKRHLGEDNYRVLIDGVFYTATEVTALVLGELKHSAENSFGETIAEVVITVPVMFNDRQREAMEHAAKLAGFKTINLINETTAVGLAYASQKEFKVNELNIFCNIGAGMYDASLIEINNGIVEVIAANGSNQIGSDDFDKSIMTWLVQDFYQQHAIDLSNNSSIMKRLAIVVENAKIELSTKEATQIKVVAVVNDGDTSLDIDVTLTREHFNILVAPLVHEIKDLIAVLLKDSGYLVEEIDNIILAGGGSQVPVIKEAMSTIADVSVEVIDDEVMALKGTTIQSAILNNMFKDVTSVDVTPLSIILEHNNGSFVKLVKDNTVIPNIAPTIPIDKNRLTPLNLLQGSDNLQSLGSIQLTDIPLGELADECELEVSLDKNGLITVKVLNRTQDDEQLIFFKEHPSEITTFEQIGVDGKDNCLNVVSGSYHPSAHDAIEAAFDEGQFRYWDSNGALMQIEVPADQYALAVALMTERIKQGDIPTITDPTVAQHIIRKGLFSFDQVLHIALNGNVDAIKYNAKTDTIEAKKNMSISVAVAYVISQWYGTSIEKALLNATYLGLKINGLAFVRAILNAEAKRLGLNTSLFKNPEMLFNLLDQPENIEILKQTFGVNKLSPVAAELKYQIMKKLPDVDYIDMADIDILFKGRVNADILYREIKKTNERHVNITSSLEQFTLTDAEFVIKVLAEQFINLAREYLVLPREARQIITELISDTHGRLANALYTYTDPWEFCDQVLVPLFEEFAKHRASYSFSLEQLLTPLKTILADANTIAFEEF</sequence>
<dbReference type="Gene3D" id="3.30.420.40">
    <property type="match status" value="2"/>
</dbReference>
<dbReference type="InterPro" id="IPR018181">
    <property type="entry name" value="Heat_shock_70_CS"/>
</dbReference>
<evidence type="ECO:0000256" key="2">
    <source>
        <dbReference type="ARBA" id="ARBA00007381"/>
    </source>
</evidence>
<comment type="caution">
    <text evidence="13">The sequence shown here is derived from an EMBL/GenBank/DDBJ whole genome shotgun (WGS) entry which is preliminary data.</text>
</comment>
<evidence type="ECO:0000256" key="11">
    <source>
        <dbReference type="ARBA" id="ARBA00030945"/>
    </source>
</evidence>
<evidence type="ECO:0000256" key="8">
    <source>
        <dbReference type="ARBA" id="ARBA00023016"/>
    </source>
</evidence>
<keyword evidence="5" id="KW-0597">Phosphoprotein</keyword>
<comment type="similarity">
    <text evidence="2">Belongs to the heat shock protein 70 family.</text>
</comment>
<dbReference type="EMBL" id="CAKKNT010000007">
    <property type="protein sequence ID" value="CAH0418356.1"/>
    <property type="molecule type" value="Genomic_DNA"/>
</dbReference>
<name>A0ABM8ZAK5_9LACO</name>
<comment type="function">
    <text evidence="1">Acts as a chaperone.</text>
</comment>
<evidence type="ECO:0000256" key="4">
    <source>
        <dbReference type="ARBA" id="ARBA00017249"/>
    </source>
</evidence>
<evidence type="ECO:0000256" key="6">
    <source>
        <dbReference type="ARBA" id="ARBA00022741"/>
    </source>
</evidence>
<dbReference type="PRINTS" id="PR00301">
    <property type="entry name" value="HEATSHOCK70"/>
</dbReference>
<protein>
    <recommendedName>
        <fullName evidence="3">Chaperone protein DnaK</fullName>
    </recommendedName>
    <alternativeName>
        <fullName evidence="4">Chaperone protein dnaK</fullName>
    </alternativeName>
    <alternativeName>
        <fullName evidence="12">HSP70</fullName>
    </alternativeName>
    <alternativeName>
        <fullName evidence="11">Heat shock 70 kDa protein</fullName>
    </alternativeName>
    <alternativeName>
        <fullName evidence="10">Heat shock protein 70</fullName>
    </alternativeName>
</protein>
<dbReference type="PROSITE" id="PS01036">
    <property type="entry name" value="HSP70_3"/>
    <property type="match status" value="1"/>
</dbReference>
<evidence type="ECO:0000313" key="13">
    <source>
        <dbReference type="EMBL" id="CAH0418356.1"/>
    </source>
</evidence>
<keyword evidence="9" id="KW-0143">Chaperone</keyword>
<dbReference type="Gene3D" id="2.60.34.10">
    <property type="entry name" value="Substrate Binding Domain Of DNAk, Chain A, domain 1"/>
    <property type="match status" value="1"/>
</dbReference>
<accession>A0ABM8ZAK5</accession>
<dbReference type="Pfam" id="PF00012">
    <property type="entry name" value="HSP70"/>
    <property type="match status" value="2"/>
</dbReference>
<dbReference type="Gene3D" id="3.90.640.10">
    <property type="entry name" value="Actin, Chain A, domain 4"/>
    <property type="match status" value="1"/>
</dbReference>
<keyword evidence="8" id="KW-0346">Stress response</keyword>
<dbReference type="SUPFAM" id="SSF53067">
    <property type="entry name" value="Actin-like ATPase domain"/>
    <property type="match status" value="2"/>
</dbReference>
<keyword evidence="7" id="KW-0067">ATP-binding</keyword>
<dbReference type="InterPro" id="IPR013126">
    <property type="entry name" value="Hsp_70_fam"/>
</dbReference>
<dbReference type="PANTHER" id="PTHR19375">
    <property type="entry name" value="HEAT SHOCK PROTEIN 70KDA"/>
    <property type="match status" value="1"/>
</dbReference>
<dbReference type="InterPro" id="IPR029047">
    <property type="entry name" value="HSP70_peptide-bd_sf"/>
</dbReference>
<keyword evidence="14" id="KW-1185">Reference proteome</keyword>
<reference evidence="13 14" key="1">
    <citation type="submission" date="2021-11" db="EMBL/GenBank/DDBJ databases">
        <authorList>
            <person name="Depoorter E."/>
        </authorList>
    </citation>
    <scope>NUCLEOTIDE SEQUENCE [LARGE SCALE GENOMIC DNA]</scope>
    <source>
        <strain evidence="13 14">LMG 24286</strain>
    </source>
</reference>
<dbReference type="Proteomes" id="UP000789719">
    <property type="component" value="Unassembled WGS sequence"/>
</dbReference>
<proteinExistence type="inferred from homology"/>
<dbReference type="RefSeq" id="WP_230098449.1">
    <property type="nucleotide sequence ID" value="NZ_CAKKNT010000007.1"/>
</dbReference>
<evidence type="ECO:0000256" key="12">
    <source>
        <dbReference type="ARBA" id="ARBA00033103"/>
    </source>
</evidence>
<evidence type="ECO:0000313" key="14">
    <source>
        <dbReference type="Proteomes" id="UP000789719"/>
    </source>
</evidence>
<evidence type="ECO:0000256" key="5">
    <source>
        <dbReference type="ARBA" id="ARBA00022553"/>
    </source>
</evidence>
<dbReference type="InterPro" id="IPR043129">
    <property type="entry name" value="ATPase_NBD"/>
</dbReference>
<evidence type="ECO:0000256" key="10">
    <source>
        <dbReference type="ARBA" id="ARBA00030019"/>
    </source>
</evidence>
<evidence type="ECO:0000256" key="9">
    <source>
        <dbReference type="ARBA" id="ARBA00023186"/>
    </source>
</evidence>
<evidence type="ECO:0000256" key="7">
    <source>
        <dbReference type="ARBA" id="ARBA00022840"/>
    </source>
</evidence>
<gene>
    <name evidence="13" type="primary">dnaK_1</name>
    <name evidence="13" type="ORF">WGH24286_00774</name>
</gene>
<keyword evidence="6" id="KW-0547">Nucleotide-binding</keyword>